<sequence>MMLQDQSCLSLHVPFFPLVHIVLQFFSLLCFLSYCFFWLRSASLYRLSMILSSSPHTHAFFSYITAAVFCVYVCVLSRSICAMSLLSQNLGLSSPKVYLLSSSSY</sequence>
<name>A0A9P6N6W5_9BASI</name>
<keyword evidence="1" id="KW-0472">Membrane</keyword>
<keyword evidence="1" id="KW-1133">Transmembrane helix</keyword>
<feature type="transmembrane region" description="Helical" evidence="1">
    <location>
        <begin position="60"/>
        <end position="86"/>
    </location>
</feature>
<reference evidence="2" key="1">
    <citation type="submission" date="2013-11" db="EMBL/GenBank/DDBJ databases">
        <title>Genome sequence of the fusiform rust pathogen reveals effectors for host alternation and coevolution with pine.</title>
        <authorList>
            <consortium name="DOE Joint Genome Institute"/>
            <person name="Smith K."/>
            <person name="Pendleton A."/>
            <person name="Kubisiak T."/>
            <person name="Anderson C."/>
            <person name="Salamov A."/>
            <person name="Aerts A."/>
            <person name="Riley R."/>
            <person name="Clum A."/>
            <person name="Lindquist E."/>
            <person name="Ence D."/>
            <person name="Campbell M."/>
            <person name="Kronenberg Z."/>
            <person name="Feau N."/>
            <person name="Dhillon B."/>
            <person name="Hamelin R."/>
            <person name="Burleigh J."/>
            <person name="Smith J."/>
            <person name="Yandell M."/>
            <person name="Nelson C."/>
            <person name="Grigoriev I."/>
            <person name="Davis J."/>
        </authorList>
    </citation>
    <scope>NUCLEOTIDE SEQUENCE</scope>
    <source>
        <strain evidence="2">G11</strain>
    </source>
</reference>
<feature type="transmembrane region" description="Helical" evidence="1">
    <location>
        <begin position="15"/>
        <end position="39"/>
    </location>
</feature>
<dbReference type="Proteomes" id="UP000886653">
    <property type="component" value="Unassembled WGS sequence"/>
</dbReference>
<dbReference type="AlphaFoldDB" id="A0A9P6N6W5"/>
<keyword evidence="1" id="KW-0812">Transmembrane</keyword>
<accession>A0A9P6N6W5</accession>
<dbReference type="EMBL" id="MU167423">
    <property type="protein sequence ID" value="KAG0140714.1"/>
    <property type="molecule type" value="Genomic_DNA"/>
</dbReference>
<evidence type="ECO:0000313" key="3">
    <source>
        <dbReference type="Proteomes" id="UP000886653"/>
    </source>
</evidence>
<gene>
    <name evidence="2" type="ORF">CROQUDRAFT_336686</name>
</gene>
<organism evidence="2 3">
    <name type="scientific">Cronartium quercuum f. sp. fusiforme G11</name>
    <dbReference type="NCBI Taxonomy" id="708437"/>
    <lineage>
        <taxon>Eukaryota</taxon>
        <taxon>Fungi</taxon>
        <taxon>Dikarya</taxon>
        <taxon>Basidiomycota</taxon>
        <taxon>Pucciniomycotina</taxon>
        <taxon>Pucciniomycetes</taxon>
        <taxon>Pucciniales</taxon>
        <taxon>Coleosporiaceae</taxon>
        <taxon>Cronartium</taxon>
    </lineage>
</organism>
<proteinExistence type="predicted"/>
<comment type="caution">
    <text evidence="2">The sequence shown here is derived from an EMBL/GenBank/DDBJ whole genome shotgun (WGS) entry which is preliminary data.</text>
</comment>
<evidence type="ECO:0000256" key="1">
    <source>
        <dbReference type="SAM" id="Phobius"/>
    </source>
</evidence>
<keyword evidence="3" id="KW-1185">Reference proteome</keyword>
<evidence type="ECO:0000313" key="2">
    <source>
        <dbReference type="EMBL" id="KAG0140714.1"/>
    </source>
</evidence>
<protein>
    <submittedName>
        <fullName evidence="2">Uncharacterized protein</fullName>
    </submittedName>
</protein>